<dbReference type="Proteomes" id="UP000008909">
    <property type="component" value="Unassembled WGS sequence"/>
</dbReference>
<dbReference type="InterPro" id="IPR012337">
    <property type="entry name" value="RNaseH-like_sf"/>
</dbReference>
<feature type="region of interest" description="Disordered" evidence="1">
    <location>
        <begin position="280"/>
        <end position="334"/>
    </location>
</feature>
<dbReference type="InterPro" id="IPR001584">
    <property type="entry name" value="Integrase_cat-core"/>
</dbReference>
<evidence type="ECO:0000256" key="2">
    <source>
        <dbReference type="SAM" id="Phobius"/>
    </source>
</evidence>
<keyword evidence="5" id="KW-1185">Reference proteome</keyword>
<feature type="compositionally biased region" description="Basic and acidic residues" evidence="1">
    <location>
        <begin position="298"/>
        <end position="308"/>
    </location>
</feature>
<reference key="2">
    <citation type="submission" date="2011-10" db="EMBL/GenBank/DDBJ databases">
        <title>The genome and transcriptome sequence of Clonorchis sinensis provide insights into the carcinogenic liver fluke.</title>
        <authorList>
            <person name="Wang X."/>
            <person name="Huang Y."/>
            <person name="Chen W."/>
            <person name="Liu H."/>
            <person name="Guo L."/>
            <person name="Chen Y."/>
            <person name="Luo F."/>
            <person name="Zhou W."/>
            <person name="Sun J."/>
            <person name="Mao Q."/>
            <person name="Liang P."/>
            <person name="Zhou C."/>
            <person name="Tian Y."/>
            <person name="Men J."/>
            <person name="Lv X."/>
            <person name="Huang L."/>
            <person name="Zhou J."/>
            <person name="Hu Y."/>
            <person name="Li R."/>
            <person name="Zhang F."/>
            <person name="Lei H."/>
            <person name="Li X."/>
            <person name="Hu X."/>
            <person name="Liang C."/>
            <person name="Xu J."/>
            <person name="Wu Z."/>
            <person name="Yu X."/>
        </authorList>
    </citation>
    <scope>NUCLEOTIDE SEQUENCE</scope>
    <source>
        <strain>Henan</strain>
    </source>
</reference>
<feature type="compositionally biased region" description="Low complexity" evidence="1">
    <location>
        <begin position="322"/>
        <end position="333"/>
    </location>
</feature>
<evidence type="ECO:0000256" key="1">
    <source>
        <dbReference type="SAM" id="MobiDB-lite"/>
    </source>
</evidence>
<gene>
    <name evidence="4" type="ORF">CLF_101900</name>
</gene>
<dbReference type="InterPro" id="IPR036397">
    <property type="entry name" value="RNaseH_sf"/>
</dbReference>
<dbReference type="PANTHER" id="PTHR37984:SF5">
    <property type="entry name" value="PROTEIN NYNRIN-LIKE"/>
    <property type="match status" value="1"/>
</dbReference>
<evidence type="ECO:0000313" key="4">
    <source>
        <dbReference type="EMBL" id="GAA48676.1"/>
    </source>
</evidence>
<dbReference type="EMBL" id="DF142902">
    <property type="protein sequence ID" value="GAA48676.1"/>
    <property type="molecule type" value="Genomic_DNA"/>
</dbReference>
<dbReference type="PROSITE" id="PS50994">
    <property type="entry name" value="INTEGRASE"/>
    <property type="match status" value="1"/>
</dbReference>
<organism evidence="4 5">
    <name type="scientific">Clonorchis sinensis</name>
    <name type="common">Chinese liver fluke</name>
    <dbReference type="NCBI Taxonomy" id="79923"/>
    <lineage>
        <taxon>Eukaryota</taxon>
        <taxon>Metazoa</taxon>
        <taxon>Spiralia</taxon>
        <taxon>Lophotrochozoa</taxon>
        <taxon>Platyhelminthes</taxon>
        <taxon>Trematoda</taxon>
        <taxon>Digenea</taxon>
        <taxon>Opisthorchiida</taxon>
        <taxon>Opisthorchiata</taxon>
        <taxon>Opisthorchiidae</taxon>
        <taxon>Clonorchis</taxon>
    </lineage>
</organism>
<dbReference type="GO" id="GO:0003676">
    <property type="term" value="F:nucleic acid binding"/>
    <property type="evidence" value="ECO:0007669"/>
    <property type="project" value="InterPro"/>
</dbReference>
<keyword evidence="2" id="KW-1133">Transmembrane helix</keyword>
<feature type="domain" description="Integrase catalytic" evidence="3">
    <location>
        <begin position="371"/>
        <end position="525"/>
    </location>
</feature>
<dbReference type="Pfam" id="PF00665">
    <property type="entry name" value="rve"/>
    <property type="match status" value="1"/>
</dbReference>
<keyword evidence="2" id="KW-0812">Transmembrane</keyword>
<dbReference type="PANTHER" id="PTHR37984">
    <property type="entry name" value="PROTEIN CBG26694"/>
    <property type="match status" value="1"/>
</dbReference>
<evidence type="ECO:0000259" key="3">
    <source>
        <dbReference type="PROSITE" id="PS50994"/>
    </source>
</evidence>
<dbReference type="GO" id="GO:0015074">
    <property type="term" value="P:DNA integration"/>
    <property type="evidence" value="ECO:0007669"/>
    <property type="project" value="InterPro"/>
</dbReference>
<dbReference type="Gene3D" id="3.30.420.10">
    <property type="entry name" value="Ribonuclease H-like superfamily/Ribonuclease H"/>
    <property type="match status" value="1"/>
</dbReference>
<dbReference type="InterPro" id="IPR050951">
    <property type="entry name" value="Retrovirus_Pol_polyprotein"/>
</dbReference>
<feature type="compositionally biased region" description="Basic residues" evidence="1">
    <location>
        <begin position="288"/>
        <end position="297"/>
    </location>
</feature>
<dbReference type="SUPFAM" id="SSF53098">
    <property type="entry name" value="Ribonuclease H-like"/>
    <property type="match status" value="1"/>
</dbReference>
<accession>G7Y6U1</accession>
<protein>
    <recommendedName>
        <fullName evidence="3">Integrase catalytic domain-containing protein</fullName>
    </recommendedName>
</protein>
<name>G7Y6U1_CLOSI</name>
<dbReference type="AlphaFoldDB" id="G7Y6U1"/>
<sequence>MKSGFVPFSDFSNAFSLTFTNQPEKREVDSQTLLECLSIQERCAKSTPSKLLLDSYLCHKLYHYSSSVNLQGNCGAVATQAVDQGGRNSCSNRLRTQNGSLDKPTGIDENLLTIQLADDTLGKSWPKLDHGLNGFMSLWGTIKLEHIVTNGIVFSDMKYETFPECFFRVIYQKKNGFDLGQVGSAFLSLPEGEGGKWVYHTDSEMSSCLDANNAHEDKHSGHFQEKLYNTSQNLYWVFGRLVCICVFVLLLVYVVRTMMERCLHFDFLCFDGLPKSHRIFAPEQNGPHRNKNFRRRKSTEERTEHEIDAFGNPPVKTGSSPRTESNNNQSSRRNANHVAEQYEVYQWDSETFVFQLATHSNRYQVVFTQAVTCETFQRVHADQCGPFLGKHYALIVIDAYSRWLEVFVTTSTSAKFTQQVLRKVFSHEGVPTALVTDNGTHFTANYLEEWLKGLGCGNLFTAPRHPQSNGLAENFVRTLKSATTSFSPTSFVELGRGIDNFLMQYRNAVQSATGNSPAFLFKSRSLRTSLDCAKTTDVTFFKGNDLRPAAGIIL</sequence>
<reference evidence="4" key="1">
    <citation type="journal article" date="2011" name="Genome Biol.">
        <title>The draft genome of the carcinogenic human liver fluke Clonorchis sinensis.</title>
        <authorList>
            <person name="Wang X."/>
            <person name="Chen W."/>
            <person name="Huang Y."/>
            <person name="Sun J."/>
            <person name="Men J."/>
            <person name="Liu H."/>
            <person name="Luo F."/>
            <person name="Guo L."/>
            <person name="Lv X."/>
            <person name="Deng C."/>
            <person name="Zhou C."/>
            <person name="Fan Y."/>
            <person name="Li X."/>
            <person name="Huang L."/>
            <person name="Hu Y."/>
            <person name="Liang C."/>
            <person name="Hu X."/>
            <person name="Xu J."/>
            <person name="Yu X."/>
        </authorList>
    </citation>
    <scope>NUCLEOTIDE SEQUENCE [LARGE SCALE GENOMIC DNA]</scope>
    <source>
        <strain evidence="4">Henan</strain>
    </source>
</reference>
<keyword evidence="2" id="KW-0472">Membrane</keyword>
<proteinExistence type="predicted"/>
<feature type="transmembrane region" description="Helical" evidence="2">
    <location>
        <begin position="234"/>
        <end position="255"/>
    </location>
</feature>
<evidence type="ECO:0000313" key="5">
    <source>
        <dbReference type="Proteomes" id="UP000008909"/>
    </source>
</evidence>